<evidence type="ECO:0000256" key="4">
    <source>
        <dbReference type="ARBA" id="ARBA00022525"/>
    </source>
</evidence>
<proteinExistence type="inferred from homology"/>
<keyword evidence="15" id="KW-1185">Reference proteome</keyword>
<dbReference type="Pfam" id="PF04389">
    <property type="entry name" value="Peptidase_M28"/>
    <property type="match status" value="1"/>
</dbReference>
<evidence type="ECO:0000256" key="9">
    <source>
        <dbReference type="ARBA" id="ARBA00022833"/>
    </source>
</evidence>
<dbReference type="PANTHER" id="PTHR12147">
    <property type="entry name" value="METALLOPEPTIDASE M28 FAMILY MEMBER"/>
    <property type="match status" value="1"/>
</dbReference>
<dbReference type="InterPro" id="IPR003961">
    <property type="entry name" value="FN3_dom"/>
</dbReference>
<dbReference type="PANTHER" id="PTHR12147:SF26">
    <property type="entry name" value="PEPTIDASE M28 DOMAIN-CONTAINING PROTEIN"/>
    <property type="match status" value="1"/>
</dbReference>
<comment type="caution">
    <text evidence="14">The sequence shown here is derived from an EMBL/GenBank/DDBJ whole genome shotgun (WGS) entry which is preliminary data.</text>
</comment>
<name>A0A9P4UYL0_9PLEO</name>
<reference evidence="14" key="1">
    <citation type="journal article" date="2020" name="Stud. Mycol.">
        <title>101 Dothideomycetes genomes: a test case for predicting lifestyles and emergence of pathogens.</title>
        <authorList>
            <person name="Haridas S."/>
            <person name="Albert R."/>
            <person name="Binder M."/>
            <person name="Bloem J."/>
            <person name="Labutti K."/>
            <person name="Salamov A."/>
            <person name="Andreopoulos B."/>
            <person name="Baker S."/>
            <person name="Barry K."/>
            <person name="Bills G."/>
            <person name="Bluhm B."/>
            <person name="Cannon C."/>
            <person name="Castanera R."/>
            <person name="Culley D."/>
            <person name="Daum C."/>
            <person name="Ezra D."/>
            <person name="Gonzalez J."/>
            <person name="Henrissat B."/>
            <person name="Kuo A."/>
            <person name="Liang C."/>
            <person name="Lipzen A."/>
            <person name="Lutzoni F."/>
            <person name="Magnuson J."/>
            <person name="Mondo S."/>
            <person name="Nolan M."/>
            <person name="Ohm R."/>
            <person name="Pangilinan J."/>
            <person name="Park H.-J."/>
            <person name="Ramirez L."/>
            <person name="Alfaro M."/>
            <person name="Sun H."/>
            <person name="Tritt A."/>
            <person name="Yoshinaga Y."/>
            <person name="Zwiers L.-H."/>
            <person name="Turgeon B."/>
            <person name="Goodwin S."/>
            <person name="Spatafora J."/>
            <person name="Crous P."/>
            <person name="Grigoriev I."/>
        </authorList>
    </citation>
    <scope>NUCLEOTIDE SEQUENCE</scope>
    <source>
        <strain evidence="14">CBS 125425</strain>
    </source>
</reference>
<keyword evidence="10 14" id="KW-0482">Metalloprotease</keyword>
<feature type="chain" id="PRO_5040530326" description="Peptide hydrolase" evidence="12">
    <location>
        <begin position="18"/>
        <end position="481"/>
    </location>
</feature>
<dbReference type="EC" id="3.4.-.-" evidence="12"/>
<dbReference type="InterPro" id="IPR036116">
    <property type="entry name" value="FN3_sf"/>
</dbReference>
<comment type="subcellular location">
    <subcellularLocation>
        <location evidence="2">Secreted</location>
    </subcellularLocation>
</comment>
<dbReference type="OrthoDB" id="10013407at2759"/>
<keyword evidence="7 12" id="KW-0732">Signal</keyword>
<dbReference type="GO" id="GO:0006508">
    <property type="term" value="P:proteolysis"/>
    <property type="evidence" value="ECO:0007669"/>
    <property type="project" value="UniProtKB-KW"/>
</dbReference>
<evidence type="ECO:0000256" key="6">
    <source>
        <dbReference type="ARBA" id="ARBA00022723"/>
    </source>
</evidence>
<evidence type="ECO:0000256" key="5">
    <source>
        <dbReference type="ARBA" id="ARBA00022670"/>
    </source>
</evidence>
<evidence type="ECO:0000256" key="11">
    <source>
        <dbReference type="ARBA" id="ARBA00023180"/>
    </source>
</evidence>
<dbReference type="Proteomes" id="UP000799444">
    <property type="component" value="Unassembled WGS sequence"/>
</dbReference>
<evidence type="ECO:0000313" key="15">
    <source>
        <dbReference type="Proteomes" id="UP000799444"/>
    </source>
</evidence>
<evidence type="ECO:0000256" key="3">
    <source>
        <dbReference type="ARBA" id="ARBA00005634"/>
    </source>
</evidence>
<dbReference type="SUPFAM" id="SSF53187">
    <property type="entry name" value="Zn-dependent exopeptidases"/>
    <property type="match status" value="1"/>
</dbReference>
<evidence type="ECO:0000259" key="13">
    <source>
        <dbReference type="PROSITE" id="PS50853"/>
    </source>
</evidence>
<evidence type="ECO:0000256" key="10">
    <source>
        <dbReference type="ARBA" id="ARBA00023049"/>
    </source>
</evidence>
<dbReference type="CDD" id="cd00063">
    <property type="entry name" value="FN3"/>
    <property type="match status" value="1"/>
</dbReference>
<dbReference type="GO" id="GO:0008235">
    <property type="term" value="F:metalloexopeptidase activity"/>
    <property type="evidence" value="ECO:0007669"/>
    <property type="project" value="InterPro"/>
</dbReference>
<protein>
    <recommendedName>
        <fullName evidence="12">Peptide hydrolase</fullName>
        <ecNumber evidence="12">3.4.-.-</ecNumber>
    </recommendedName>
</protein>
<evidence type="ECO:0000313" key="14">
    <source>
        <dbReference type="EMBL" id="KAF2731489.1"/>
    </source>
</evidence>
<keyword evidence="4" id="KW-0964">Secreted</keyword>
<keyword evidence="6 12" id="KW-0479">Metal-binding</keyword>
<evidence type="ECO:0000256" key="12">
    <source>
        <dbReference type="RuleBase" id="RU361240"/>
    </source>
</evidence>
<comment type="similarity">
    <text evidence="3">Belongs to the peptidase M28 family. M28B subfamily.</text>
</comment>
<dbReference type="InterPro" id="IPR045175">
    <property type="entry name" value="M28_fam"/>
</dbReference>
<dbReference type="CDD" id="cd05642">
    <property type="entry name" value="M28_like"/>
    <property type="match status" value="1"/>
</dbReference>
<organism evidence="14 15">
    <name type="scientific">Polyplosphaeria fusca</name>
    <dbReference type="NCBI Taxonomy" id="682080"/>
    <lineage>
        <taxon>Eukaryota</taxon>
        <taxon>Fungi</taxon>
        <taxon>Dikarya</taxon>
        <taxon>Ascomycota</taxon>
        <taxon>Pezizomycotina</taxon>
        <taxon>Dothideomycetes</taxon>
        <taxon>Pleosporomycetidae</taxon>
        <taxon>Pleosporales</taxon>
        <taxon>Tetraplosphaeriaceae</taxon>
        <taxon>Polyplosphaeria</taxon>
    </lineage>
</organism>
<keyword evidence="5 12" id="KW-0645">Protease</keyword>
<feature type="signal peptide" evidence="12">
    <location>
        <begin position="1"/>
        <end position="17"/>
    </location>
</feature>
<keyword evidence="8 12" id="KW-0378">Hydrolase</keyword>
<dbReference type="InterPro" id="IPR007484">
    <property type="entry name" value="Peptidase_M28"/>
</dbReference>
<sequence length="481" mass="51704">MLRSICIVGLLFGAARANELLYERELPPPVAINAEDYTNCANAAWPPSDIGKELVPQAPTDELKAMLDEVDPTRVQAIIEKLVSFGTRHTLSTQTDPNRGIGAARDWIASEMRKFASKSEGRMTVTVPGYTQPVASRIPFPVKISNVLATVKGSTDPSRVYVMTGHYDSRVTNVLDYTSDAPGANDDASGVAVAMELARILATRQPKSTIILGAVAGEEQSLYGSAFFAQTLKNASTNVEAMLNCDIVGSSTGDRGQKDPYTLRVFAQGPPLTESPTTAARRLQIGGENDSPARELARFAADVAANTATNMSLAIIYRLDRFLRGGDHSSFLAAGFPAIRFTEPNENFAHQHQDVRVENDTQFGDLAEFVDFEYVSRVARVNLATLWSLSEAPGLVRNVTVDTAALDNDCRLSWTVGGGDVVGYEVVWRATTASLWTNVVGVGRVGSAKLALSKDNVVFGIRAVGENGLRSPVSYPFPAGA</sequence>
<dbReference type="EMBL" id="ML996194">
    <property type="protein sequence ID" value="KAF2731489.1"/>
    <property type="molecule type" value="Genomic_DNA"/>
</dbReference>
<evidence type="ECO:0000256" key="2">
    <source>
        <dbReference type="ARBA" id="ARBA00004613"/>
    </source>
</evidence>
<keyword evidence="9 12" id="KW-0862">Zinc</keyword>
<dbReference type="GO" id="GO:0005576">
    <property type="term" value="C:extracellular region"/>
    <property type="evidence" value="ECO:0007669"/>
    <property type="project" value="UniProtKB-SubCell"/>
</dbReference>
<feature type="domain" description="Fibronectin type-III" evidence="13">
    <location>
        <begin position="392"/>
        <end position="481"/>
    </location>
</feature>
<dbReference type="AlphaFoldDB" id="A0A9P4UYL0"/>
<gene>
    <name evidence="14" type="ORF">EJ04DRAFT_545154</name>
</gene>
<dbReference type="SUPFAM" id="SSF49265">
    <property type="entry name" value="Fibronectin type III"/>
    <property type="match status" value="1"/>
</dbReference>
<dbReference type="Gene3D" id="3.40.630.10">
    <property type="entry name" value="Zn peptidases"/>
    <property type="match status" value="1"/>
</dbReference>
<keyword evidence="11" id="KW-0325">Glycoprotein</keyword>
<accession>A0A9P4UYL0</accession>
<evidence type="ECO:0000256" key="1">
    <source>
        <dbReference type="ARBA" id="ARBA00001947"/>
    </source>
</evidence>
<evidence type="ECO:0000256" key="7">
    <source>
        <dbReference type="ARBA" id="ARBA00022729"/>
    </source>
</evidence>
<evidence type="ECO:0000256" key="8">
    <source>
        <dbReference type="ARBA" id="ARBA00022801"/>
    </source>
</evidence>
<dbReference type="GO" id="GO:0046872">
    <property type="term" value="F:metal ion binding"/>
    <property type="evidence" value="ECO:0007669"/>
    <property type="project" value="UniProtKB-KW"/>
</dbReference>
<comment type="cofactor">
    <cofactor evidence="1">
        <name>Zn(2+)</name>
        <dbReference type="ChEBI" id="CHEBI:29105"/>
    </cofactor>
</comment>
<dbReference type="PROSITE" id="PS50853">
    <property type="entry name" value="FN3"/>
    <property type="match status" value="1"/>
</dbReference>